<organism evidence="15 16">
    <name type="scientific">Lolium multiflorum</name>
    <name type="common">Italian ryegrass</name>
    <name type="synonym">Lolium perenne subsp. multiflorum</name>
    <dbReference type="NCBI Taxonomy" id="4521"/>
    <lineage>
        <taxon>Eukaryota</taxon>
        <taxon>Viridiplantae</taxon>
        <taxon>Streptophyta</taxon>
        <taxon>Embryophyta</taxon>
        <taxon>Tracheophyta</taxon>
        <taxon>Spermatophyta</taxon>
        <taxon>Magnoliopsida</taxon>
        <taxon>Liliopsida</taxon>
        <taxon>Poales</taxon>
        <taxon>Poaceae</taxon>
        <taxon>BOP clade</taxon>
        <taxon>Pooideae</taxon>
        <taxon>Poodae</taxon>
        <taxon>Poeae</taxon>
        <taxon>Poeae Chloroplast Group 2 (Poeae type)</taxon>
        <taxon>Loliodinae</taxon>
        <taxon>Loliinae</taxon>
        <taxon>Lolium</taxon>
    </lineage>
</organism>
<protein>
    <recommendedName>
        <fullName evidence="17">Cytochrome P450</fullName>
    </recommendedName>
</protein>
<keyword evidence="5" id="KW-0812">Transmembrane</keyword>
<keyword evidence="11" id="KW-0472">Membrane</keyword>
<dbReference type="PRINTS" id="PR00463">
    <property type="entry name" value="EP450I"/>
</dbReference>
<dbReference type="GO" id="GO:0005506">
    <property type="term" value="F:iron ion binding"/>
    <property type="evidence" value="ECO:0007669"/>
    <property type="project" value="InterPro"/>
</dbReference>
<reference evidence="15" key="1">
    <citation type="submission" date="2023-07" db="EMBL/GenBank/DDBJ databases">
        <title>A chromosome-level genome assembly of Lolium multiflorum.</title>
        <authorList>
            <person name="Chen Y."/>
            <person name="Copetti D."/>
            <person name="Kolliker R."/>
            <person name="Studer B."/>
        </authorList>
    </citation>
    <scope>NUCLEOTIDE SEQUENCE</scope>
    <source>
        <strain evidence="15">02402/16</strain>
        <tissue evidence="15">Leaf</tissue>
    </source>
</reference>
<dbReference type="GO" id="GO:0020037">
    <property type="term" value="F:heme binding"/>
    <property type="evidence" value="ECO:0007669"/>
    <property type="project" value="InterPro"/>
</dbReference>
<dbReference type="GO" id="GO:0016020">
    <property type="term" value="C:membrane"/>
    <property type="evidence" value="ECO:0007669"/>
    <property type="project" value="UniProtKB-SubCell"/>
</dbReference>
<dbReference type="AlphaFoldDB" id="A0AAD8R7V3"/>
<evidence type="ECO:0000256" key="12">
    <source>
        <dbReference type="PIRSR" id="PIRSR602401-1"/>
    </source>
</evidence>
<evidence type="ECO:0000256" key="2">
    <source>
        <dbReference type="ARBA" id="ARBA00004167"/>
    </source>
</evidence>
<dbReference type="Pfam" id="PF00067">
    <property type="entry name" value="p450"/>
    <property type="match status" value="1"/>
</dbReference>
<keyword evidence="16" id="KW-1185">Reference proteome</keyword>
<evidence type="ECO:0000256" key="9">
    <source>
        <dbReference type="ARBA" id="ARBA00023004"/>
    </source>
</evidence>
<dbReference type="InterPro" id="IPR002401">
    <property type="entry name" value="Cyt_P450_E_grp-I"/>
</dbReference>
<evidence type="ECO:0000256" key="8">
    <source>
        <dbReference type="ARBA" id="ARBA00023002"/>
    </source>
</evidence>
<evidence type="ECO:0000313" key="16">
    <source>
        <dbReference type="Proteomes" id="UP001231189"/>
    </source>
</evidence>
<comment type="similarity">
    <text evidence="3 13">Belongs to the cytochrome P450 family.</text>
</comment>
<evidence type="ECO:0000256" key="13">
    <source>
        <dbReference type="RuleBase" id="RU000461"/>
    </source>
</evidence>
<keyword evidence="8 13" id="KW-0560">Oxidoreductase</keyword>
<name>A0AAD8R7V3_LOLMU</name>
<comment type="caution">
    <text evidence="15">The sequence shown here is derived from an EMBL/GenBank/DDBJ whole genome shotgun (WGS) entry which is preliminary data.</text>
</comment>
<dbReference type="InterPro" id="IPR036396">
    <property type="entry name" value="Cyt_P450_sf"/>
</dbReference>
<dbReference type="SUPFAM" id="SSF48264">
    <property type="entry name" value="Cytochrome P450"/>
    <property type="match status" value="1"/>
</dbReference>
<dbReference type="InterPro" id="IPR017972">
    <property type="entry name" value="Cyt_P450_CS"/>
</dbReference>
<dbReference type="Gene3D" id="1.10.630.10">
    <property type="entry name" value="Cytochrome P450"/>
    <property type="match status" value="1"/>
</dbReference>
<feature type="region of interest" description="Disordered" evidence="14">
    <location>
        <begin position="16"/>
        <end position="40"/>
    </location>
</feature>
<dbReference type="InterPro" id="IPR001128">
    <property type="entry name" value="Cyt_P450"/>
</dbReference>
<dbReference type="PANTHER" id="PTHR47953:SF19">
    <property type="entry name" value="OS06G0641600 PROTEIN"/>
    <property type="match status" value="1"/>
</dbReference>
<dbReference type="GO" id="GO:0016705">
    <property type="term" value="F:oxidoreductase activity, acting on paired donors, with incorporation or reduction of molecular oxygen"/>
    <property type="evidence" value="ECO:0007669"/>
    <property type="project" value="InterPro"/>
</dbReference>
<evidence type="ECO:0000256" key="3">
    <source>
        <dbReference type="ARBA" id="ARBA00010617"/>
    </source>
</evidence>
<evidence type="ECO:0008006" key="17">
    <source>
        <dbReference type="Google" id="ProtNLM"/>
    </source>
</evidence>
<dbReference type="PANTHER" id="PTHR47953">
    <property type="entry name" value="OS08G0105600 PROTEIN"/>
    <property type="match status" value="1"/>
</dbReference>
<accession>A0AAD8R7V3</accession>
<dbReference type="EMBL" id="JAUUTY010000006">
    <property type="protein sequence ID" value="KAK1615611.1"/>
    <property type="molecule type" value="Genomic_DNA"/>
</dbReference>
<comment type="subcellular location">
    <subcellularLocation>
        <location evidence="2">Membrane</location>
        <topology evidence="2">Single-pass membrane protein</topology>
    </subcellularLocation>
</comment>
<proteinExistence type="inferred from homology"/>
<dbReference type="Proteomes" id="UP001231189">
    <property type="component" value="Unassembled WGS sequence"/>
</dbReference>
<evidence type="ECO:0000256" key="4">
    <source>
        <dbReference type="ARBA" id="ARBA00022617"/>
    </source>
</evidence>
<evidence type="ECO:0000256" key="6">
    <source>
        <dbReference type="ARBA" id="ARBA00022723"/>
    </source>
</evidence>
<evidence type="ECO:0000256" key="5">
    <source>
        <dbReference type="ARBA" id="ARBA00022692"/>
    </source>
</evidence>
<evidence type="ECO:0000313" key="15">
    <source>
        <dbReference type="EMBL" id="KAK1615611.1"/>
    </source>
</evidence>
<feature type="compositionally biased region" description="Basic and acidic residues" evidence="14">
    <location>
        <begin position="16"/>
        <end position="32"/>
    </location>
</feature>
<keyword evidence="6 12" id="KW-0479">Metal-binding</keyword>
<gene>
    <name evidence="15" type="ORF">QYE76_021128</name>
</gene>
<dbReference type="GO" id="GO:0004497">
    <property type="term" value="F:monooxygenase activity"/>
    <property type="evidence" value="ECO:0007669"/>
    <property type="project" value="UniProtKB-KW"/>
</dbReference>
<dbReference type="InterPro" id="IPR052306">
    <property type="entry name" value="CYP450_71D"/>
</dbReference>
<keyword evidence="10 13" id="KW-0503">Monooxygenase</keyword>
<keyword evidence="4 12" id="KW-0349">Heme</keyword>
<keyword evidence="9 12" id="KW-0408">Iron</keyword>
<comment type="cofactor">
    <cofactor evidence="1 12">
        <name>heme</name>
        <dbReference type="ChEBI" id="CHEBI:30413"/>
    </cofactor>
</comment>
<evidence type="ECO:0000256" key="1">
    <source>
        <dbReference type="ARBA" id="ARBA00001971"/>
    </source>
</evidence>
<evidence type="ECO:0000256" key="10">
    <source>
        <dbReference type="ARBA" id="ARBA00023033"/>
    </source>
</evidence>
<dbReference type="PROSITE" id="PS00086">
    <property type="entry name" value="CYTOCHROME_P450"/>
    <property type="match status" value="1"/>
</dbReference>
<feature type="binding site" description="axial binding residue" evidence="12">
    <location>
        <position position="97"/>
    </location>
    <ligand>
        <name>heme</name>
        <dbReference type="ChEBI" id="CHEBI:30413"/>
    </ligand>
    <ligandPart>
        <name>Fe</name>
        <dbReference type="ChEBI" id="CHEBI:18248"/>
    </ligandPart>
</feature>
<evidence type="ECO:0000256" key="7">
    <source>
        <dbReference type="ARBA" id="ARBA00022989"/>
    </source>
</evidence>
<sequence length="161" mass="18540">MPNGLHRWGGAIEHHVIPMHPDTPENKDDRRPQVPAHRNGAMKRDTTVFVNAWAINRDPMYWDDAKTFKPERFENAMIDYKGTDFEFVPFGAGRRICPGIMFAEANMELMLAALLYHFDWKFPGKALPIELDMAEDMGISVRRKKDLYMCPVVRVNPHAAT</sequence>
<evidence type="ECO:0000256" key="14">
    <source>
        <dbReference type="SAM" id="MobiDB-lite"/>
    </source>
</evidence>
<keyword evidence="7" id="KW-1133">Transmembrane helix</keyword>
<evidence type="ECO:0000256" key="11">
    <source>
        <dbReference type="ARBA" id="ARBA00023136"/>
    </source>
</evidence>